<sequence length="135" mass="14590">MALVGFSHLSRPFTRLAPTVRPVGIGLSRRSIATAAPSHAHPNPGNFANRSHDELSAMGQKGGKKGGKARGVGGFHDMDREKQHAIASKGGRAERKAAIERDEIEHQEGMESKRRSQSQDPSVVPPGFEEWKTCA</sequence>
<dbReference type="AlphaFoldDB" id="A0A1V6QGQ9"/>
<dbReference type="STRING" id="416450.A0A1V6QGQ9"/>
<evidence type="ECO:0000256" key="1">
    <source>
        <dbReference type="SAM" id="MobiDB-lite"/>
    </source>
</evidence>
<dbReference type="Proteomes" id="UP000191672">
    <property type="component" value="Unassembled WGS sequence"/>
</dbReference>
<feature type="compositionally biased region" description="Basic and acidic residues" evidence="1">
    <location>
        <begin position="91"/>
        <end position="114"/>
    </location>
</feature>
<evidence type="ECO:0000313" key="2">
    <source>
        <dbReference type="EMBL" id="OQD88410.1"/>
    </source>
</evidence>
<dbReference type="OrthoDB" id="2137750at2759"/>
<evidence type="ECO:0000313" key="3">
    <source>
        <dbReference type="Proteomes" id="UP000191672"/>
    </source>
</evidence>
<proteinExistence type="predicted"/>
<dbReference type="InterPro" id="IPR019626">
    <property type="entry name" value="Stress-induced_KGG_rpt"/>
</dbReference>
<comment type="caution">
    <text evidence="2">The sequence shown here is derived from an EMBL/GenBank/DDBJ whole genome shotgun (WGS) entry which is preliminary data.</text>
</comment>
<gene>
    <name evidence="2" type="ORF">PENANT_c004G00137</name>
</gene>
<feature type="region of interest" description="Disordered" evidence="1">
    <location>
        <begin position="34"/>
        <end position="135"/>
    </location>
</feature>
<keyword evidence="3" id="KW-1185">Reference proteome</keyword>
<dbReference type="Pfam" id="PF10685">
    <property type="entry name" value="KGG"/>
    <property type="match status" value="1"/>
</dbReference>
<accession>A0A1V6QGQ9</accession>
<organism evidence="2 3">
    <name type="scientific">Penicillium antarcticum</name>
    <dbReference type="NCBI Taxonomy" id="416450"/>
    <lineage>
        <taxon>Eukaryota</taxon>
        <taxon>Fungi</taxon>
        <taxon>Dikarya</taxon>
        <taxon>Ascomycota</taxon>
        <taxon>Pezizomycotina</taxon>
        <taxon>Eurotiomycetes</taxon>
        <taxon>Eurotiomycetidae</taxon>
        <taxon>Eurotiales</taxon>
        <taxon>Aspergillaceae</taxon>
        <taxon>Penicillium</taxon>
    </lineage>
</organism>
<reference evidence="3" key="1">
    <citation type="journal article" date="2017" name="Nat. Microbiol.">
        <title>Global analysis of biosynthetic gene clusters reveals vast potential of secondary metabolite production in Penicillium species.</title>
        <authorList>
            <person name="Nielsen J.C."/>
            <person name="Grijseels S."/>
            <person name="Prigent S."/>
            <person name="Ji B."/>
            <person name="Dainat J."/>
            <person name="Nielsen K.F."/>
            <person name="Frisvad J.C."/>
            <person name="Workman M."/>
            <person name="Nielsen J."/>
        </authorList>
    </citation>
    <scope>NUCLEOTIDE SEQUENCE [LARGE SCALE GENOMIC DNA]</scope>
    <source>
        <strain evidence="3">IBT 31811</strain>
    </source>
</reference>
<name>A0A1V6QGQ9_9EURO</name>
<protein>
    <submittedName>
        <fullName evidence="2">Uncharacterized protein</fullName>
    </submittedName>
</protein>
<dbReference type="EMBL" id="MDYN01000004">
    <property type="protein sequence ID" value="OQD88410.1"/>
    <property type="molecule type" value="Genomic_DNA"/>
</dbReference>